<protein>
    <submittedName>
        <fullName evidence="1">Uncharacterized protein</fullName>
    </submittedName>
</protein>
<accession>A0A4Y2JUS7</accession>
<dbReference type="OrthoDB" id="3039988at2759"/>
<dbReference type="AlphaFoldDB" id="A0A4Y2JUS7"/>
<dbReference type="EMBL" id="BGPR01003937">
    <property type="protein sequence ID" value="GBM94113.1"/>
    <property type="molecule type" value="Genomic_DNA"/>
</dbReference>
<dbReference type="Proteomes" id="UP000499080">
    <property type="component" value="Unassembled WGS sequence"/>
</dbReference>
<proteinExistence type="predicted"/>
<evidence type="ECO:0000313" key="2">
    <source>
        <dbReference type="Proteomes" id="UP000499080"/>
    </source>
</evidence>
<sequence length="103" mass="12109">MKFTRSGRLIFTTFDPVCTAQILNLEKILETLVRFDPIWENMTSRFLLLCIPTKIPLGELVDELKQNNEIVITQMRRFVTQETSQETSLVIYTVHWHLLARVD</sequence>
<comment type="caution">
    <text evidence="1">The sequence shown here is derived from an EMBL/GenBank/DDBJ whole genome shotgun (WGS) entry which is preliminary data.</text>
</comment>
<organism evidence="1 2">
    <name type="scientific">Araneus ventricosus</name>
    <name type="common">Orbweaver spider</name>
    <name type="synonym">Epeira ventricosa</name>
    <dbReference type="NCBI Taxonomy" id="182803"/>
    <lineage>
        <taxon>Eukaryota</taxon>
        <taxon>Metazoa</taxon>
        <taxon>Ecdysozoa</taxon>
        <taxon>Arthropoda</taxon>
        <taxon>Chelicerata</taxon>
        <taxon>Arachnida</taxon>
        <taxon>Araneae</taxon>
        <taxon>Araneomorphae</taxon>
        <taxon>Entelegynae</taxon>
        <taxon>Araneoidea</taxon>
        <taxon>Araneidae</taxon>
        <taxon>Araneus</taxon>
    </lineage>
</organism>
<evidence type="ECO:0000313" key="1">
    <source>
        <dbReference type="EMBL" id="GBM94113.1"/>
    </source>
</evidence>
<gene>
    <name evidence="1" type="ORF">AVEN_237387_1</name>
</gene>
<keyword evidence="2" id="KW-1185">Reference proteome</keyword>
<name>A0A4Y2JUS7_ARAVE</name>
<reference evidence="1 2" key="1">
    <citation type="journal article" date="2019" name="Sci. Rep.">
        <title>Orb-weaving spider Araneus ventricosus genome elucidates the spidroin gene catalogue.</title>
        <authorList>
            <person name="Kono N."/>
            <person name="Nakamura H."/>
            <person name="Ohtoshi R."/>
            <person name="Moran D.A.P."/>
            <person name="Shinohara A."/>
            <person name="Yoshida Y."/>
            <person name="Fujiwara M."/>
            <person name="Mori M."/>
            <person name="Tomita M."/>
            <person name="Arakawa K."/>
        </authorList>
    </citation>
    <scope>NUCLEOTIDE SEQUENCE [LARGE SCALE GENOMIC DNA]</scope>
</reference>